<organism evidence="9 10">
    <name type="scientific">Gossypium australe</name>
    <dbReference type="NCBI Taxonomy" id="47621"/>
    <lineage>
        <taxon>Eukaryota</taxon>
        <taxon>Viridiplantae</taxon>
        <taxon>Streptophyta</taxon>
        <taxon>Embryophyta</taxon>
        <taxon>Tracheophyta</taxon>
        <taxon>Spermatophyta</taxon>
        <taxon>Magnoliopsida</taxon>
        <taxon>eudicotyledons</taxon>
        <taxon>Gunneridae</taxon>
        <taxon>Pentapetalae</taxon>
        <taxon>rosids</taxon>
        <taxon>malvids</taxon>
        <taxon>Malvales</taxon>
        <taxon>Malvaceae</taxon>
        <taxon>Malvoideae</taxon>
        <taxon>Gossypium</taxon>
    </lineage>
</organism>
<evidence type="ECO:0000313" key="10">
    <source>
        <dbReference type="Proteomes" id="UP000325315"/>
    </source>
</evidence>
<name>A0A5B6W865_9ROSI</name>
<keyword evidence="4" id="KW-0255">Endonuclease</keyword>
<evidence type="ECO:0000259" key="8">
    <source>
        <dbReference type="Pfam" id="PF17917"/>
    </source>
</evidence>
<dbReference type="Pfam" id="PF17917">
    <property type="entry name" value="RT_RNaseH"/>
    <property type="match status" value="1"/>
</dbReference>
<evidence type="ECO:0000256" key="5">
    <source>
        <dbReference type="ARBA" id="ARBA00022801"/>
    </source>
</evidence>
<dbReference type="InterPro" id="IPR050951">
    <property type="entry name" value="Retrovirus_Pol_polyprotein"/>
</dbReference>
<evidence type="ECO:0000256" key="4">
    <source>
        <dbReference type="ARBA" id="ARBA00022759"/>
    </source>
</evidence>
<keyword evidence="2" id="KW-0548">Nucleotidyltransferase</keyword>
<feature type="domain" description="Reverse transcriptase RNase H-like" evidence="8">
    <location>
        <begin position="146"/>
        <end position="228"/>
    </location>
</feature>
<keyword evidence="7" id="KW-1133">Transmembrane helix</keyword>
<evidence type="ECO:0000256" key="7">
    <source>
        <dbReference type="SAM" id="Phobius"/>
    </source>
</evidence>
<dbReference type="OrthoDB" id="415724at2759"/>
<dbReference type="EMBL" id="SMMG02000004">
    <property type="protein sequence ID" value="KAA3477596.1"/>
    <property type="molecule type" value="Genomic_DNA"/>
</dbReference>
<feature type="transmembrane region" description="Helical" evidence="7">
    <location>
        <begin position="192"/>
        <end position="208"/>
    </location>
</feature>
<keyword evidence="3" id="KW-0540">Nuclease</keyword>
<protein>
    <submittedName>
        <fullName evidence="9">DNA/RNA polymerases superfamily protein</fullName>
    </submittedName>
</protein>
<dbReference type="InterPro" id="IPR041373">
    <property type="entry name" value="RT_RNaseH"/>
</dbReference>
<dbReference type="InterPro" id="IPR043128">
    <property type="entry name" value="Rev_trsase/Diguanyl_cyclase"/>
</dbReference>
<gene>
    <name evidence="9" type="ORF">EPI10_011475</name>
</gene>
<keyword evidence="5" id="KW-0378">Hydrolase</keyword>
<evidence type="ECO:0000256" key="6">
    <source>
        <dbReference type="ARBA" id="ARBA00022918"/>
    </source>
</evidence>
<sequence>MCRKHCSVHNMAEIGVLHIWAGKCSYSVHGYHEHIFQPYLDRFVVVFINDILIYSKLEEHDMHLSIVLQVLREKQLHVRLNKYEFWLMKVVFWGNVISAEGVCVDPNKIEAILQWKSLKNVLEIQSFLGLVETLTKASILTLPESRKEYIVFNDASFSGLGCVLMQDEKVIAYTSNQLKSHECNYLMHDRELVVVVFALMVWGHYLYGEKYYIYMDHKSLKYFLTPKGVKFEAASLD</sequence>
<evidence type="ECO:0000256" key="2">
    <source>
        <dbReference type="ARBA" id="ARBA00022695"/>
    </source>
</evidence>
<dbReference type="GO" id="GO:0016787">
    <property type="term" value="F:hydrolase activity"/>
    <property type="evidence" value="ECO:0007669"/>
    <property type="project" value="UniProtKB-KW"/>
</dbReference>
<dbReference type="PANTHER" id="PTHR37984">
    <property type="entry name" value="PROTEIN CBG26694"/>
    <property type="match status" value="1"/>
</dbReference>
<dbReference type="GO" id="GO:0003964">
    <property type="term" value="F:RNA-directed DNA polymerase activity"/>
    <property type="evidence" value="ECO:0007669"/>
    <property type="project" value="UniProtKB-KW"/>
</dbReference>
<keyword evidence="6" id="KW-0695">RNA-directed DNA polymerase</keyword>
<dbReference type="PANTHER" id="PTHR37984:SF5">
    <property type="entry name" value="PROTEIN NYNRIN-LIKE"/>
    <property type="match status" value="1"/>
</dbReference>
<dbReference type="Gene3D" id="3.30.70.270">
    <property type="match status" value="1"/>
</dbReference>
<dbReference type="InterPro" id="IPR043502">
    <property type="entry name" value="DNA/RNA_pol_sf"/>
</dbReference>
<reference evidence="10" key="1">
    <citation type="journal article" date="2019" name="Plant Biotechnol. J.">
        <title>Genome sequencing of the Australian wild diploid species Gossypium australe highlights disease resistance and delayed gland morphogenesis.</title>
        <authorList>
            <person name="Cai Y."/>
            <person name="Cai X."/>
            <person name="Wang Q."/>
            <person name="Wang P."/>
            <person name="Zhang Y."/>
            <person name="Cai C."/>
            <person name="Xu Y."/>
            <person name="Wang K."/>
            <person name="Zhou Z."/>
            <person name="Wang C."/>
            <person name="Geng S."/>
            <person name="Li B."/>
            <person name="Dong Q."/>
            <person name="Hou Y."/>
            <person name="Wang H."/>
            <person name="Ai P."/>
            <person name="Liu Z."/>
            <person name="Yi F."/>
            <person name="Sun M."/>
            <person name="An G."/>
            <person name="Cheng J."/>
            <person name="Zhang Y."/>
            <person name="Shi Q."/>
            <person name="Xie Y."/>
            <person name="Shi X."/>
            <person name="Chang Y."/>
            <person name="Huang F."/>
            <person name="Chen Y."/>
            <person name="Hong S."/>
            <person name="Mi L."/>
            <person name="Sun Q."/>
            <person name="Zhang L."/>
            <person name="Zhou B."/>
            <person name="Peng R."/>
            <person name="Zhang X."/>
            <person name="Liu F."/>
        </authorList>
    </citation>
    <scope>NUCLEOTIDE SEQUENCE [LARGE SCALE GENOMIC DNA]</scope>
    <source>
        <strain evidence="10">cv. PA1801</strain>
    </source>
</reference>
<keyword evidence="1" id="KW-0808">Transferase</keyword>
<dbReference type="GO" id="GO:0004519">
    <property type="term" value="F:endonuclease activity"/>
    <property type="evidence" value="ECO:0007669"/>
    <property type="project" value="UniProtKB-KW"/>
</dbReference>
<keyword evidence="7" id="KW-0472">Membrane</keyword>
<proteinExistence type="predicted"/>
<keyword evidence="10" id="KW-1185">Reference proteome</keyword>
<evidence type="ECO:0000256" key="1">
    <source>
        <dbReference type="ARBA" id="ARBA00022679"/>
    </source>
</evidence>
<accession>A0A5B6W865</accession>
<keyword evidence="7" id="KW-0812">Transmembrane</keyword>
<dbReference type="Proteomes" id="UP000325315">
    <property type="component" value="Unassembled WGS sequence"/>
</dbReference>
<evidence type="ECO:0000313" key="9">
    <source>
        <dbReference type="EMBL" id="KAA3477596.1"/>
    </source>
</evidence>
<dbReference type="SUPFAM" id="SSF56672">
    <property type="entry name" value="DNA/RNA polymerases"/>
    <property type="match status" value="1"/>
</dbReference>
<evidence type="ECO:0000256" key="3">
    <source>
        <dbReference type="ARBA" id="ARBA00022722"/>
    </source>
</evidence>
<comment type="caution">
    <text evidence="9">The sequence shown here is derived from an EMBL/GenBank/DDBJ whole genome shotgun (WGS) entry which is preliminary data.</text>
</comment>
<dbReference type="AlphaFoldDB" id="A0A5B6W865"/>